<reference evidence="3 4" key="1">
    <citation type="submission" date="2018-01" db="EMBL/GenBank/DDBJ databases">
        <title>Superficieibacter electus gen. nov., sp. nov., an extended-spectrum beta-lactamase possessing member of the Enterobacteriaceae family, isolated from intensive care unit surfaces.</title>
        <authorList>
            <person name="Potter R.F."/>
            <person name="D'Souza A.W."/>
        </authorList>
    </citation>
    <scope>NUCLEOTIDE SEQUENCE [LARGE SCALE GENOMIC DNA]</scope>
    <source>
        <strain evidence="2 4">BP-1</strain>
        <strain evidence="1 3">BP-2</strain>
    </source>
</reference>
<sequence length="96" mass="10750">MRQTINNPALHAYFLDTGDMYAAEQRVLDSIIKKLIAGNITLSNKAIILCLIGELEQSSDVVQLDILRNCLEIVVGRKTEDEDYFCPRSASARQAH</sequence>
<protein>
    <submittedName>
        <fullName evidence="2">Transcriptional regulator</fullName>
    </submittedName>
</protein>
<evidence type="ECO:0000313" key="2">
    <source>
        <dbReference type="EMBL" id="POP48944.1"/>
    </source>
</evidence>
<dbReference type="GO" id="GO:0071468">
    <property type="term" value="P:cellular response to acidic pH"/>
    <property type="evidence" value="ECO:0007669"/>
    <property type="project" value="InterPro"/>
</dbReference>
<dbReference type="OrthoDB" id="6629193at2"/>
<keyword evidence="3" id="KW-1185">Reference proteome</keyword>
<evidence type="ECO:0000313" key="1">
    <source>
        <dbReference type="EMBL" id="POP43429.1"/>
    </source>
</evidence>
<dbReference type="Proteomes" id="UP000247005">
    <property type="component" value="Unassembled WGS sequence"/>
</dbReference>
<dbReference type="EMBL" id="PQGD01000007">
    <property type="protein sequence ID" value="POP48944.1"/>
    <property type="molecule type" value="Genomic_DNA"/>
</dbReference>
<gene>
    <name evidence="2" type="ORF">CHU32_10145</name>
    <name evidence="1" type="ORF">CHU33_16260</name>
</gene>
<comment type="caution">
    <text evidence="2">The sequence shown here is derived from an EMBL/GenBank/DDBJ whole genome shotgun (WGS) entry which is preliminary data.</text>
</comment>
<dbReference type="RefSeq" id="WP_103677122.1">
    <property type="nucleotide sequence ID" value="NZ_PQGD01000007.1"/>
</dbReference>
<evidence type="ECO:0000313" key="3">
    <source>
        <dbReference type="Proteomes" id="UP000237073"/>
    </source>
</evidence>
<dbReference type="EMBL" id="PQGE01000014">
    <property type="protein sequence ID" value="POP43429.1"/>
    <property type="molecule type" value="Genomic_DNA"/>
</dbReference>
<name>A0A2P5GQX0_9ENTR</name>
<dbReference type="AlphaFoldDB" id="A0A2P5GQX0"/>
<dbReference type="Proteomes" id="UP000237073">
    <property type="component" value="Unassembled WGS sequence"/>
</dbReference>
<dbReference type="Gene3D" id="1.20.5.5260">
    <property type="match status" value="1"/>
</dbReference>
<proteinExistence type="predicted"/>
<dbReference type="InterPro" id="IPR024753">
    <property type="entry name" value="AriR"/>
</dbReference>
<organism evidence="2 4">
    <name type="scientific">Superficieibacter electus</name>
    <dbReference type="NCBI Taxonomy" id="2022662"/>
    <lineage>
        <taxon>Bacteria</taxon>
        <taxon>Pseudomonadati</taxon>
        <taxon>Pseudomonadota</taxon>
        <taxon>Gammaproteobacteria</taxon>
        <taxon>Enterobacterales</taxon>
        <taxon>Enterobacteriaceae</taxon>
        <taxon>Superficieibacter</taxon>
    </lineage>
</organism>
<evidence type="ECO:0000313" key="4">
    <source>
        <dbReference type="Proteomes" id="UP000247005"/>
    </source>
</evidence>
<accession>A0A2P5GQX0</accession>
<dbReference type="Pfam" id="PF10798">
    <property type="entry name" value="YmgB"/>
    <property type="match status" value="1"/>
</dbReference>